<dbReference type="Pfam" id="PF14285">
    <property type="entry name" value="DUF4367"/>
    <property type="match status" value="1"/>
</dbReference>
<dbReference type="RefSeq" id="WP_134341626.1">
    <property type="nucleotide sequence ID" value="NZ_SOPW01000032.1"/>
</dbReference>
<dbReference type="AlphaFoldDB" id="A0A4Y8IE01"/>
<sequence length="157" mass="17736">MKKILYIIMISVFILVGCSETSGSKDFVDYEKEKVVNSLNDLSFDPEIPKLLPFEPTETEIDMRGIGGVENSFIIVTFMSENQGEITFQAGLGINAIDFTEEKVTISENLKGKYGVNDTTKILKWDKNDIYYELLVDSDSISRNEVLEIAKSLYKVN</sequence>
<keyword evidence="3" id="KW-1185">Reference proteome</keyword>
<evidence type="ECO:0000259" key="1">
    <source>
        <dbReference type="Pfam" id="PF14285"/>
    </source>
</evidence>
<proteinExistence type="predicted"/>
<dbReference type="Proteomes" id="UP000297975">
    <property type="component" value="Unassembled WGS sequence"/>
</dbReference>
<name>A0A4Y8IE01_9BACI</name>
<feature type="domain" description="DUF4367" evidence="1">
    <location>
        <begin position="72"/>
        <end position="153"/>
    </location>
</feature>
<reference evidence="2 3" key="1">
    <citation type="submission" date="2019-03" db="EMBL/GenBank/DDBJ databases">
        <authorList>
            <person name="He R.-H."/>
        </authorList>
    </citation>
    <scope>NUCLEOTIDE SEQUENCE [LARGE SCALE GENOMIC DNA]</scope>
    <source>
        <strain evidence="3">SH 714</strain>
    </source>
</reference>
<dbReference type="OrthoDB" id="2965444at2"/>
<dbReference type="InterPro" id="IPR025377">
    <property type="entry name" value="DUF4367"/>
</dbReference>
<organism evidence="2 3">
    <name type="scientific">Filobacillus milosensis</name>
    <dbReference type="NCBI Taxonomy" id="94137"/>
    <lineage>
        <taxon>Bacteria</taxon>
        <taxon>Bacillati</taxon>
        <taxon>Bacillota</taxon>
        <taxon>Bacilli</taxon>
        <taxon>Bacillales</taxon>
        <taxon>Bacillaceae</taxon>
        <taxon>Filobacillus</taxon>
    </lineage>
</organism>
<protein>
    <submittedName>
        <fullName evidence="2">DUF4367 domain-containing protein</fullName>
    </submittedName>
</protein>
<evidence type="ECO:0000313" key="3">
    <source>
        <dbReference type="Proteomes" id="UP000297975"/>
    </source>
</evidence>
<dbReference type="EMBL" id="SOPW01000032">
    <property type="protein sequence ID" value="TFB13029.1"/>
    <property type="molecule type" value="Genomic_DNA"/>
</dbReference>
<gene>
    <name evidence="2" type="ORF">E3U55_16755</name>
</gene>
<evidence type="ECO:0000313" key="2">
    <source>
        <dbReference type="EMBL" id="TFB13029.1"/>
    </source>
</evidence>
<dbReference type="PROSITE" id="PS51257">
    <property type="entry name" value="PROKAR_LIPOPROTEIN"/>
    <property type="match status" value="1"/>
</dbReference>
<accession>A0A4Y8IE01</accession>
<comment type="caution">
    <text evidence="2">The sequence shown here is derived from an EMBL/GenBank/DDBJ whole genome shotgun (WGS) entry which is preliminary data.</text>
</comment>